<accession>A0A232LVT2</accession>
<dbReference type="Proteomes" id="UP000243515">
    <property type="component" value="Unassembled WGS sequence"/>
</dbReference>
<organism evidence="1 2">
    <name type="scientific">Elaphomyces granulatus</name>
    <dbReference type="NCBI Taxonomy" id="519963"/>
    <lineage>
        <taxon>Eukaryota</taxon>
        <taxon>Fungi</taxon>
        <taxon>Dikarya</taxon>
        <taxon>Ascomycota</taxon>
        <taxon>Pezizomycotina</taxon>
        <taxon>Eurotiomycetes</taxon>
        <taxon>Eurotiomycetidae</taxon>
        <taxon>Eurotiales</taxon>
        <taxon>Elaphomycetaceae</taxon>
        <taxon>Elaphomyces</taxon>
    </lineage>
</organism>
<dbReference type="EMBL" id="NPHW01004242">
    <property type="protein sequence ID" value="OXV08226.1"/>
    <property type="molecule type" value="Genomic_DNA"/>
</dbReference>
<dbReference type="AlphaFoldDB" id="A0A232LVT2"/>
<comment type="caution">
    <text evidence="1">The sequence shown here is derived from an EMBL/GenBank/DDBJ whole genome shotgun (WGS) entry which is preliminary data.</text>
</comment>
<protein>
    <submittedName>
        <fullName evidence="1">Uncharacterized protein</fullName>
    </submittedName>
</protein>
<reference evidence="1 2" key="1">
    <citation type="journal article" date="2015" name="Environ. Microbiol.">
        <title>Metagenome sequence of Elaphomyces granulatus from sporocarp tissue reveals Ascomycota ectomycorrhizal fingerprints of genome expansion and a Proteobacteria-rich microbiome.</title>
        <authorList>
            <person name="Quandt C.A."/>
            <person name="Kohler A."/>
            <person name="Hesse C.N."/>
            <person name="Sharpton T.J."/>
            <person name="Martin F."/>
            <person name="Spatafora J.W."/>
        </authorList>
    </citation>
    <scope>NUCLEOTIDE SEQUENCE [LARGE SCALE GENOMIC DNA]</scope>
    <source>
        <strain evidence="1 2">OSC145934</strain>
    </source>
</reference>
<proteinExistence type="predicted"/>
<sequence>MPLSLGLQGSLLTRSRLDQSTRFCVLISPSSQPPQPVQLRVAFQTIRKLPRTSLRPSSSNPSSFSSSPFVSYLRRGLPVEPWLIESHHEPGRKRLDEANPQTW</sequence>
<evidence type="ECO:0000313" key="1">
    <source>
        <dbReference type="EMBL" id="OXV08226.1"/>
    </source>
</evidence>
<gene>
    <name evidence="1" type="ORF">Egran_04011</name>
</gene>
<name>A0A232LVT2_9EURO</name>
<evidence type="ECO:0000313" key="2">
    <source>
        <dbReference type="Proteomes" id="UP000243515"/>
    </source>
</evidence>
<keyword evidence="2" id="KW-1185">Reference proteome</keyword>